<keyword evidence="3" id="KW-1185">Reference proteome</keyword>
<proteinExistence type="predicted"/>
<feature type="domain" description="DUF6705" evidence="1">
    <location>
        <begin position="3"/>
        <end position="189"/>
    </location>
</feature>
<accession>A0ABX0IAT6</accession>
<dbReference type="EMBL" id="JAAJBV010000003">
    <property type="protein sequence ID" value="NHM04278.1"/>
    <property type="molecule type" value="Genomic_DNA"/>
</dbReference>
<organism evidence="2 3">
    <name type="scientific">Flavobacterium celericrescens</name>
    <dbReference type="NCBI Taxonomy" id="2709780"/>
    <lineage>
        <taxon>Bacteria</taxon>
        <taxon>Pseudomonadati</taxon>
        <taxon>Bacteroidota</taxon>
        <taxon>Flavobacteriia</taxon>
        <taxon>Flavobacteriales</taxon>
        <taxon>Flavobacteriaceae</taxon>
        <taxon>Flavobacterium</taxon>
    </lineage>
</organism>
<name>A0ABX0IAT6_9FLAO</name>
<evidence type="ECO:0000259" key="1">
    <source>
        <dbReference type="Pfam" id="PF20448"/>
    </source>
</evidence>
<gene>
    <name evidence="2" type="ORF">G4L40_06105</name>
</gene>
<comment type="caution">
    <text evidence="2">The sequence shown here is derived from an EMBL/GenBank/DDBJ whole genome shotgun (WGS) entry which is preliminary data.</text>
</comment>
<reference evidence="2 3" key="1">
    <citation type="submission" date="2020-02" db="EMBL/GenBank/DDBJ databases">
        <authorList>
            <person name="Chen W.-M."/>
        </authorList>
    </citation>
    <scope>NUCLEOTIDE SEQUENCE [LARGE SCALE GENOMIC DNA]</scope>
    <source>
        <strain evidence="2 3">TWA-26</strain>
    </source>
</reference>
<evidence type="ECO:0000313" key="3">
    <source>
        <dbReference type="Proteomes" id="UP000761423"/>
    </source>
</evidence>
<dbReference type="Proteomes" id="UP000761423">
    <property type="component" value="Unassembled WGS sequence"/>
</dbReference>
<sequence>MKIIILLLLSIGCKAQSTYPLSNFQQKHLKNNNYIKDTEHVYDNFVGTWQWTNGTSTFTIKLQKVEYWKAPNDNYYSDLILGGYRYEENGNVLVDKLNFTTSFTIDPATWVDFAQMQGGVSYPDINELGMIVNDYIKNKSCMAELTLQIGPNGEQQLQWYLHDFETYRNPSLGPKPLDFSIPTNVVLTKL</sequence>
<dbReference type="InterPro" id="IPR046551">
    <property type="entry name" value="DUF6705"/>
</dbReference>
<evidence type="ECO:0000313" key="2">
    <source>
        <dbReference type="EMBL" id="NHM04278.1"/>
    </source>
</evidence>
<protein>
    <recommendedName>
        <fullName evidence="1">DUF6705 domain-containing protein</fullName>
    </recommendedName>
</protein>
<dbReference type="RefSeq" id="WP_166236317.1">
    <property type="nucleotide sequence ID" value="NZ_JAAJBV010000003.1"/>
</dbReference>
<dbReference type="Pfam" id="PF20448">
    <property type="entry name" value="DUF6705"/>
    <property type="match status" value="1"/>
</dbReference>